<keyword evidence="3" id="KW-0238">DNA-binding</keyword>
<organism evidence="8 9">
    <name type="scientific">Riccia sorocarpa</name>
    <dbReference type="NCBI Taxonomy" id="122646"/>
    <lineage>
        <taxon>Eukaryota</taxon>
        <taxon>Viridiplantae</taxon>
        <taxon>Streptophyta</taxon>
        <taxon>Embryophyta</taxon>
        <taxon>Marchantiophyta</taxon>
        <taxon>Marchantiopsida</taxon>
        <taxon>Marchantiidae</taxon>
        <taxon>Marchantiales</taxon>
        <taxon>Ricciaceae</taxon>
        <taxon>Riccia</taxon>
    </lineage>
</organism>
<proteinExistence type="predicted"/>
<protein>
    <recommendedName>
        <fullName evidence="7">Myb-like domain-containing protein</fullName>
    </recommendedName>
</protein>
<dbReference type="EMBL" id="JBJQOH010000007">
    <property type="protein sequence ID" value="KAL3681138.1"/>
    <property type="molecule type" value="Genomic_DNA"/>
</dbReference>
<dbReference type="InterPro" id="IPR044822">
    <property type="entry name" value="Myb_DNA-bind_4"/>
</dbReference>
<evidence type="ECO:0000256" key="4">
    <source>
        <dbReference type="ARBA" id="ARBA00023163"/>
    </source>
</evidence>
<evidence type="ECO:0000256" key="2">
    <source>
        <dbReference type="ARBA" id="ARBA00023015"/>
    </source>
</evidence>
<keyword evidence="2" id="KW-0805">Transcription regulation</keyword>
<dbReference type="PANTHER" id="PTHR21654:SF84">
    <property type="entry name" value="SI:DKEY-66I24.7"/>
    <property type="match status" value="1"/>
</dbReference>
<feature type="domain" description="Myb-like" evidence="7">
    <location>
        <begin position="158"/>
        <end position="226"/>
    </location>
</feature>
<dbReference type="GO" id="GO:0010468">
    <property type="term" value="P:regulation of gene expression"/>
    <property type="evidence" value="ECO:0007669"/>
    <property type="project" value="UniProtKB-ARBA"/>
</dbReference>
<evidence type="ECO:0000313" key="8">
    <source>
        <dbReference type="EMBL" id="KAL3681138.1"/>
    </source>
</evidence>
<name>A0ABD3GPH7_9MARC</name>
<accession>A0ABD3GPH7</accession>
<dbReference type="Pfam" id="PF13837">
    <property type="entry name" value="Myb_DNA-bind_4"/>
    <property type="match status" value="1"/>
</dbReference>
<feature type="region of interest" description="Disordered" evidence="6">
    <location>
        <begin position="86"/>
        <end position="111"/>
    </location>
</feature>
<gene>
    <name evidence="8" type="ORF">R1sor_024094</name>
</gene>
<dbReference type="PROSITE" id="PS50090">
    <property type="entry name" value="MYB_LIKE"/>
    <property type="match status" value="1"/>
</dbReference>
<evidence type="ECO:0000256" key="1">
    <source>
        <dbReference type="ARBA" id="ARBA00004123"/>
    </source>
</evidence>
<evidence type="ECO:0000256" key="3">
    <source>
        <dbReference type="ARBA" id="ARBA00023125"/>
    </source>
</evidence>
<keyword evidence="4" id="KW-0804">Transcription</keyword>
<dbReference type="GO" id="GO:0003677">
    <property type="term" value="F:DNA binding"/>
    <property type="evidence" value="ECO:0007669"/>
    <property type="project" value="UniProtKB-KW"/>
</dbReference>
<evidence type="ECO:0000259" key="7">
    <source>
        <dbReference type="PROSITE" id="PS50090"/>
    </source>
</evidence>
<dbReference type="Proteomes" id="UP001633002">
    <property type="component" value="Unassembled WGS sequence"/>
</dbReference>
<dbReference type="Gene3D" id="1.10.10.60">
    <property type="entry name" value="Homeodomain-like"/>
    <property type="match status" value="1"/>
</dbReference>
<evidence type="ECO:0000256" key="5">
    <source>
        <dbReference type="ARBA" id="ARBA00023242"/>
    </source>
</evidence>
<evidence type="ECO:0000313" key="9">
    <source>
        <dbReference type="Proteomes" id="UP001633002"/>
    </source>
</evidence>
<feature type="compositionally biased region" description="Basic residues" evidence="6">
    <location>
        <begin position="128"/>
        <end position="148"/>
    </location>
</feature>
<comment type="subcellular location">
    <subcellularLocation>
        <location evidence="1">Nucleus</location>
    </subcellularLocation>
</comment>
<reference evidence="8 9" key="1">
    <citation type="submission" date="2024-09" db="EMBL/GenBank/DDBJ databases">
        <title>Chromosome-scale assembly of Riccia sorocarpa.</title>
        <authorList>
            <person name="Paukszto L."/>
        </authorList>
    </citation>
    <scope>NUCLEOTIDE SEQUENCE [LARGE SCALE GENOMIC DNA]</scope>
    <source>
        <strain evidence="8">LP-2024</strain>
        <tissue evidence="8">Aerial parts of the thallus</tissue>
    </source>
</reference>
<dbReference type="AlphaFoldDB" id="A0ABD3GPH7"/>
<sequence>MITSYFPSVKQLTASQKSKLLEAGSDNFSTMDKFPGWQRNSPPSINFGLPAGPNMLHPQQFGRIHDSQVETCLFPNLPTHLDAQVTNQPWNPYPAPPLQPQAHSVPDGQPAVADDDVMEIIPSAANMRKGKRSSSSKQAKPAKAKKVKKESDDESEDGDGIVKDRWTDEQTGHLIAFRIELESEFEKASGKQGKDTWSVVHKKMVVVLPGFQKSAVACRRKWTEEYNKYRIDKRHNGKSGNDRKVASRFYEQFDEAYSNRANVKKLIHADAADSPNPAPLDAENTSSKPENGTSAIPSGLSSQGMSAASEMPKREKKNTGVDKICECLQDMVANGRELTAAVQETKQVLASFDTLLQLCSRSCDR</sequence>
<feature type="compositionally biased region" description="Polar residues" evidence="6">
    <location>
        <begin position="283"/>
        <end position="306"/>
    </location>
</feature>
<feature type="region of interest" description="Disordered" evidence="6">
    <location>
        <begin position="124"/>
        <end position="162"/>
    </location>
</feature>
<evidence type="ECO:0000256" key="6">
    <source>
        <dbReference type="SAM" id="MobiDB-lite"/>
    </source>
</evidence>
<dbReference type="PANTHER" id="PTHR21654">
    <property type="entry name" value="FI21293P1"/>
    <property type="match status" value="1"/>
</dbReference>
<feature type="region of interest" description="Disordered" evidence="6">
    <location>
        <begin position="271"/>
        <end position="317"/>
    </location>
</feature>
<keyword evidence="9" id="KW-1185">Reference proteome</keyword>
<keyword evidence="5" id="KW-0539">Nucleus</keyword>
<dbReference type="GO" id="GO:0005634">
    <property type="term" value="C:nucleus"/>
    <property type="evidence" value="ECO:0007669"/>
    <property type="project" value="UniProtKB-SubCell"/>
</dbReference>
<comment type="caution">
    <text evidence="8">The sequence shown here is derived from an EMBL/GenBank/DDBJ whole genome shotgun (WGS) entry which is preliminary data.</text>
</comment>
<dbReference type="InterPro" id="IPR001005">
    <property type="entry name" value="SANT/Myb"/>
</dbReference>